<dbReference type="Proteomes" id="UP001057474">
    <property type="component" value="Plasmid pLlyPCM2298_1"/>
</dbReference>
<organism evidence="2 3">
    <name type="scientific">Legionella lytica</name>
    <dbReference type="NCBI Taxonomy" id="96232"/>
    <lineage>
        <taxon>Bacteria</taxon>
        <taxon>Pseudomonadati</taxon>
        <taxon>Pseudomonadota</taxon>
        <taxon>Gammaproteobacteria</taxon>
        <taxon>Legionellales</taxon>
        <taxon>Legionellaceae</taxon>
        <taxon>Legionella</taxon>
    </lineage>
</organism>
<dbReference type="InterPro" id="IPR029063">
    <property type="entry name" value="SAM-dependent_MTases_sf"/>
</dbReference>
<protein>
    <submittedName>
        <fullName evidence="2">Spermine synthase</fullName>
    </submittedName>
</protein>
<geneLocation type="plasmid" evidence="2 3">
    <name>pLlyPCM2298_1</name>
</geneLocation>
<dbReference type="Gene3D" id="3.40.50.150">
    <property type="entry name" value="Vaccinia Virus protein VP39"/>
    <property type="match status" value="1"/>
</dbReference>
<evidence type="ECO:0000256" key="1">
    <source>
        <dbReference type="ARBA" id="ARBA00023115"/>
    </source>
</evidence>
<evidence type="ECO:0000313" key="2">
    <source>
        <dbReference type="EMBL" id="USQ15263.1"/>
    </source>
</evidence>
<dbReference type="PANTHER" id="PTHR43317">
    <property type="entry name" value="THERMOSPERMINE SYNTHASE ACAULIS5"/>
    <property type="match status" value="1"/>
</dbReference>
<accession>A0ABY4YCY4</accession>
<dbReference type="SUPFAM" id="SSF53335">
    <property type="entry name" value="S-adenosyl-L-methionine-dependent methyltransferases"/>
    <property type="match status" value="1"/>
</dbReference>
<dbReference type="EMBL" id="CP071528">
    <property type="protein sequence ID" value="USQ15263.1"/>
    <property type="molecule type" value="Genomic_DNA"/>
</dbReference>
<keyword evidence="3" id="KW-1185">Reference proteome</keyword>
<dbReference type="PANTHER" id="PTHR43317:SF1">
    <property type="entry name" value="THERMOSPERMINE SYNTHASE ACAULIS5"/>
    <property type="match status" value="1"/>
</dbReference>
<dbReference type="CDD" id="cd02440">
    <property type="entry name" value="AdoMet_MTases"/>
    <property type="match status" value="1"/>
</dbReference>
<reference evidence="2" key="1">
    <citation type="submission" date="2021-03" db="EMBL/GenBank/DDBJ databases">
        <title>Legionella lytica PCM 2298.</title>
        <authorList>
            <person name="Koper P."/>
        </authorList>
    </citation>
    <scope>NUCLEOTIDE SEQUENCE</scope>
    <source>
        <strain evidence="2">PCM 2298</strain>
        <plasmid evidence="2">pLlyPCM2298_1</plasmid>
    </source>
</reference>
<name>A0ABY4YCY4_9GAMM</name>
<proteinExistence type="predicted"/>
<keyword evidence="1" id="KW-0620">Polyamine biosynthesis</keyword>
<evidence type="ECO:0000313" key="3">
    <source>
        <dbReference type="Proteomes" id="UP001057474"/>
    </source>
</evidence>
<sequence length="264" mass="30572">MFSASARSDRNEKDFLGDPIIYRTRDSWGEILVIDRNVRRVLAFDPIYEQSCLNLNEPHIPAHEYTRIMLLVLAFVHPKHVILLGLGGGCLLHSLHYLMPQCTICAIELRKKVHEVALNFFLMPTHPNIHVVISDAQKALVQCDVQSTQIIFADMYQAHGMNPFQGQKKFILQCARILDDNGWLVVNYHQLPEHDSRFIQCLQRYFSELFAGLSHSGNYILFARKKQGSPLSKYQTNVLDLENKLNIKLLMLFKRITRVYSNKY</sequence>
<gene>
    <name evidence="2" type="ORF">J2N86_14975</name>
</gene>
<dbReference type="RefSeq" id="WP_252582500.1">
    <property type="nucleotide sequence ID" value="NZ_CP071528.1"/>
</dbReference>
<keyword evidence="2" id="KW-0614">Plasmid</keyword>